<dbReference type="InterPro" id="IPR029045">
    <property type="entry name" value="ClpP/crotonase-like_dom_sf"/>
</dbReference>
<dbReference type="STRING" id="742726.HMPREF9448_01183"/>
<accession>K0X2E2</accession>
<dbReference type="EMBL" id="ADLE01000008">
    <property type="protein sequence ID" value="EJZ64701.1"/>
    <property type="molecule type" value="Genomic_DNA"/>
</dbReference>
<proteinExistence type="predicted"/>
<feature type="region of interest" description="Disordered" evidence="1">
    <location>
        <begin position="292"/>
        <end position="321"/>
    </location>
</feature>
<dbReference type="Proteomes" id="UP000006044">
    <property type="component" value="Unassembled WGS sequence"/>
</dbReference>
<sequence>MAKKFDLKLKGYVGGYDFDSNYVEYILEKSESKEVNVLIDSLGGSVASAFSICEAFRRHGNVKVHYVGMNASAATIASLGAKHISIATSGMYLVHKCSTVIAKWASLNADQLRQLIEEYDKQKKDMEKIDLNIAAMYADKCKKDKQALLDLMKVGGWLTAQEALDWGFVDEICDLPGDVTPKVTAQVIEDLSEAGIPLPFSVQERNDSRVDKIFSLFASFFRSNTQHQQSSVTMNKKFQSIIGCLEIEAIEESDGKFHLSADLMQKLDSHLQEMDSKIKELKETISQKDSELEALRKKPADETKHVVDDNSAEKDKSPFESYVENVRQAKDLFNQIP</sequence>
<evidence type="ECO:0000313" key="3">
    <source>
        <dbReference type="Proteomes" id="UP000006044"/>
    </source>
</evidence>
<protein>
    <recommendedName>
        <fullName evidence="4">ATP-dependent Clp protease proteolytic subunit</fullName>
    </recommendedName>
</protein>
<dbReference type="CDD" id="cd07016">
    <property type="entry name" value="S14_ClpP_1"/>
    <property type="match status" value="1"/>
</dbReference>
<name>K0X2E2_9BACT</name>
<dbReference type="Pfam" id="PF00574">
    <property type="entry name" value="CLP_protease"/>
    <property type="match status" value="1"/>
</dbReference>
<evidence type="ECO:0000313" key="2">
    <source>
        <dbReference type="EMBL" id="EJZ64701.1"/>
    </source>
</evidence>
<dbReference type="Gene3D" id="3.90.226.10">
    <property type="entry name" value="2-enoyl-CoA Hydratase, Chain A, domain 1"/>
    <property type="match status" value="1"/>
</dbReference>
<dbReference type="AlphaFoldDB" id="K0X2E2"/>
<dbReference type="HOGENOM" id="CLU_045088_0_0_10"/>
<comment type="caution">
    <text evidence="2">The sequence shown here is derived from an EMBL/GenBank/DDBJ whole genome shotgun (WGS) entry which is preliminary data.</text>
</comment>
<feature type="compositionally biased region" description="Basic and acidic residues" evidence="1">
    <location>
        <begin position="292"/>
        <end position="318"/>
    </location>
</feature>
<organism evidence="2 3">
    <name type="scientific">Barnesiella intestinihominis YIT 11860</name>
    <dbReference type="NCBI Taxonomy" id="742726"/>
    <lineage>
        <taxon>Bacteria</taxon>
        <taxon>Pseudomonadati</taxon>
        <taxon>Bacteroidota</taxon>
        <taxon>Bacteroidia</taxon>
        <taxon>Bacteroidales</taxon>
        <taxon>Barnesiellaceae</taxon>
        <taxon>Barnesiella</taxon>
    </lineage>
</organism>
<dbReference type="InterPro" id="IPR023562">
    <property type="entry name" value="ClpP/TepA"/>
</dbReference>
<dbReference type="eggNOG" id="COG0740">
    <property type="taxonomic scope" value="Bacteria"/>
</dbReference>
<dbReference type="SUPFAM" id="SSF52096">
    <property type="entry name" value="ClpP/crotonase"/>
    <property type="match status" value="1"/>
</dbReference>
<dbReference type="GeneID" id="77848476"/>
<evidence type="ECO:0008006" key="4">
    <source>
        <dbReference type="Google" id="ProtNLM"/>
    </source>
</evidence>
<dbReference type="OrthoDB" id="9806592at2"/>
<evidence type="ECO:0000256" key="1">
    <source>
        <dbReference type="SAM" id="MobiDB-lite"/>
    </source>
</evidence>
<reference evidence="2 3" key="1">
    <citation type="submission" date="2012-08" db="EMBL/GenBank/DDBJ databases">
        <title>The Genome Sequence of Barnesiella intestinihominis YIT 11860.</title>
        <authorList>
            <consortium name="The Broad Institute Genome Sequencing Platform"/>
            <person name="Earl A."/>
            <person name="Ward D."/>
            <person name="Feldgarden M."/>
            <person name="Gevers D."/>
            <person name="Morotomi M."/>
            <person name="Walker B."/>
            <person name="Young S.K."/>
            <person name="Zeng Q."/>
            <person name="Gargeya S."/>
            <person name="Fitzgerald M."/>
            <person name="Haas B."/>
            <person name="Abouelleil A."/>
            <person name="Alvarado L."/>
            <person name="Arachchi H.M."/>
            <person name="Berlin A.M."/>
            <person name="Chapman S.B."/>
            <person name="Goldberg J."/>
            <person name="Griggs A."/>
            <person name="Gujja S."/>
            <person name="Hansen M."/>
            <person name="Howarth C."/>
            <person name="Imamovic A."/>
            <person name="Larimer J."/>
            <person name="McCowen C."/>
            <person name="Montmayeur A."/>
            <person name="Murphy C."/>
            <person name="Neiman D."/>
            <person name="Pearson M."/>
            <person name="Priest M."/>
            <person name="Roberts A."/>
            <person name="Saif S."/>
            <person name="Shea T."/>
            <person name="Sisk P."/>
            <person name="Sykes S."/>
            <person name="Wortman J."/>
            <person name="Nusbaum C."/>
            <person name="Birren B."/>
        </authorList>
    </citation>
    <scope>NUCLEOTIDE SEQUENCE [LARGE SCALE GENOMIC DNA]</scope>
    <source>
        <strain evidence="2 3">YIT 11860</strain>
    </source>
</reference>
<dbReference type="RefSeq" id="WP_008861669.1">
    <property type="nucleotide sequence ID" value="NZ_JH815204.1"/>
</dbReference>
<gene>
    <name evidence="2" type="ORF">HMPREF9448_01183</name>
</gene>
<keyword evidence="3" id="KW-1185">Reference proteome</keyword>